<feature type="compositionally biased region" description="Basic and acidic residues" evidence="1">
    <location>
        <begin position="196"/>
        <end position="215"/>
    </location>
</feature>
<feature type="compositionally biased region" description="Basic and acidic residues" evidence="1">
    <location>
        <begin position="258"/>
        <end position="267"/>
    </location>
</feature>
<dbReference type="VEuPathDB" id="FungiDB:ASPZODRAFT_57531"/>
<dbReference type="GeneID" id="34615154"/>
<sequence length="333" mass="37978">MPHKHKRRERDANAFDLPPSVIAKPLPVRNEQKNGKNGDKSQSQSQNQNQDKTKQKNKRSKPNTLADDTPKAFQRLMQFQTRGKRPSTEDTQTQPGRKRKRDEDGSTTKKAKKSDQKQTATPTETVGTAQPAAPKILPGEKLSDFAARVDRAMPLSSMKKSTTPRGGSGSGSDGLPKIREERRTKHEKHLRRLQKHWREEEAEIREREAAEREEREAEMEEELGLWKQWEAEAGSGKKRKHNKNNNNSADADPWAQLKSRDRKEKKAALPFDVVQAPPQLTKPREVFKVRGGARVDVANVPVAAGSLRRREELAGERRTVVEQYRRLMAEKRQ</sequence>
<organism evidence="2 3">
    <name type="scientific">Penicilliopsis zonata CBS 506.65</name>
    <dbReference type="NCBI Taxonomy" id="1073090"/>
    <lineage>
        <taxon>Eukaryota</taxon>
        <taxon>Fungi</taxon>
        <taxon>Dikarya</taxon>
        <taxon>Ascomycota</taxon>
        <taxon>Pezizomycotina</taxon>
        <taxon>Eurotiomycetes</taxon>
        <taxon>Eurotiomycetidae</taxon>
        <taxon>Eurotiales</taxon>
        <taxon>Aspergillaceae</taxon>
        <taxon>Penicilliopsis</taxon>
    </lineage>
</organism>
<feature type="compositionally biased region" description="Basic and acidic residues" evidence="1">
    <location>
        <begin position="141"/>
        <end position="151"/>
    </location>
</feature>
<proteinExistence type="predicted"/>
<protein>
    <recommendedName>
        <fullName evidence="4">Urease accessory protein UreD</fullName>
    </recommendedName>
</protein>
<evidence type="ECO:0000313" key="2">
    <source>
        <dbReference type="EMBL" id="OJJ51191.1"/>
    </source>
</evidence>
<dbReference type="AlphaFoldDB" id="A0A1L9SVQ5"/>
<evidence type="ECO:0008006" key="4">
    <source>
        <dbReference type="Google" id="ProtNLM"/>
    </source>
</evidence>
<dbReference type="RefSeq" id="XP_022585701.1">
    <property type="nucleotide sequence ID" value="XM_022728690.1"/>
</dbReference>
<dbReference type="PANTHER" id="PTHR40644:SF1">
    <property type="entry name" value="UPF0653 PROTEIN C607.02C"/>
    <property type="match status" value="1"/>
</dbReference>
<reference evidence="3" key="1">
    <citation type="journal article" date="2017" name="Genome Biol.">
        <title>Comparative genomics reveals high biological diversity and specific adaptations in the industrially and medically important fungal genus Aspergillus.</title>
        <authorList>
            <person name="de Vries R.P."/>
            <person name="Riley R."/>
            <person name="Wiebenga A."/>
            <person name="Aguilar-Osorio G."/>
            <person name="Amillis S."/>
            <person name="Uchima C.A."/>
            <person name="Anderluh G."/>
            <person name="Asadollahi M."/>
            <person name="Askin M."/>
            <person name="Barry K."/>
            <person name="Battaglia E."/>
            <person name="Bayram O."/>
            <person name="Benocci T."/>
            <person name="Braus-Stromeyer S.A."/>
            <person name="Caldana C."/>
            <person name="Canovas D."/>
            <person name="Cerqueira G.C."/>
            <person name="Chen F."/>
            <person name="Chen W."/>
            <person name="Choi C."/>
            <person name="Clum A."/>
            <person name="Dos Santos R.A."/>
            <person name="Damasio A.R."/>
            <person name="Diallinas G."/>
            <person name="Emri T."/>
            <person name="Fekete E."/>
            <person name="Flipphi M."/>
            <person name="Freyberg S."/>
            <person name="Gallo A."/>
            <person name="Gournas C."/>
            <person name="Habgood R."/>
            <person name="Hainaut M."/>
            <person name="Harispe M.L."/>
            <person name="Henrissat B."/>
            <person name="Hilden K.S."/>
            <person name="Hope R."/>
            <person name="Hossain A."/>
            <person name="Karabika E."/>
            <person name="Karaffa L."/>
            <person name="Karanyi Z."/>
            <person name="Krasevec N."/>
            <person name="Kuo A."/>
            <person name="Kusch H."/>
            <person name="LaButti K."/>
            <person name="Lagendijk E.L."/>
            <person name="Lapidus A."/>
            <person name="Levasseur A."/>
            <person name="Lindquist E."/>
            <person name="Lipzen A."/>
            <person name="Logrieco A.F."/>
            <person name="MacCabe A."/>
            <person name="Maekelae M.R."/>
            <person name="Malavazi I."/>
            <person name="Melin P."/>
            <person name="Meyer V."/>
            <person name="Mielnichuk N."/>
            <person name="Miskei M."/>
            <person name="Molnar A.P."/>
            <person name="Mule G."/>
            <person name="Ngan C.Y."/>
            <person name="Orejas M."/>
            <person name="Orosz E."/>
            <person name="Ouedraogo J.P."/>
            <person name="Overkamp K.M."/>
            <person name="Park H.-S."/>
            <person name="Perrone G."/>
            <person name="Piumi F."/>
            <person name="Punt P.J."/>
            <person name="Ram A.F."/>
            <person name="Ramon A."/>
            <person name="Rauscher S."/>
            <person name="Record E."/>
            <person name="Riano-Pachon D.M."/>
            <person name="Robert V."/>
            <person name="Roehrig J."/>
            <person name="Ruller R."/>
            <person name="Salamov A."/>
            <person name="Salih N.S."/>
            <person name="Samson R.A."/>
            <person name="Sandor E."/>
            <person name="Sanguinetti M."/>
            <person name="Schuetze T."/>
            <person name="Sepcic K."/>
            <person name="Shelest E."/>
            <person name="Sherlock G."/>
            <person name="Sophianopoulou V."/>
            <person name="Squina F.M."/>
            <person name="Sun H."/>
            <person name="Susca A."/>
            <person name="Todd R.B."/>
            <person name="Tsang A."/>
            <person name="Unkles S.E."/>
            <person name="van de Wiele N."/>
            <person name="van Rossen-Uffink D."/>
            <person name="Oliveira J.V."/>
            <person name="Vesth T.C."/>
            <person name="Visser J."/>
            <person name="Yu J.-H."/>
            <person name="Zhou M."/>
            <person name="Andersen M.R."/>
            <person name="Archer D.B."/>
            <person name="Baker S.E."/>
            <person name="Benoit I."/>
            <person name="Brakhage A.A."/>
            <person name="Braus G.H."/>
            <person name="Fischer R."/>
            <person name="Frisvad J.C."/>
            <person name="Goldman G.H."/>
            <person name="Houbraken J."/>
            <person name="Oakley B."/>
            <person name="Pocsi I."/>
            <person name="Scazzocchio C."/>
            <person name="Seiboth B."/>
            <person name="vanKuyk P.A."/>
            <person name="Wortman J."/>
            <person name="Dyer P.S."/>
            <person name="Grigoriev I.V."/>
        </authorList>
    </citation>
    <scope>NUCLEOTIDE SEQUENCE [LARGE SCALE GENOMIC DNA]</scope>
    <source>
        <strain evidence="3">CBS 506.65</strain>
    </source>
</reference>
<feature type="compositionally biased region" description="Low complexity" evidence="1">
    <location>
        <begin position="40"/>
        <end position="50"/>
    </location>
</feature>
<evidence type="ECO:0000313" key="3">
    <source>
        <dbReference type="Proteomes" id="UP000184188"/>
    </source>
</evidence>
<dbReference type="EMBL" id="KV878336">
    <property type="protein sequence ID" value="OJJ51191.1"/>
    <property type="molecule type" value="Genomic_DNA"/>
</dbReference>
<keyword evidence="3" id="KW-1185">Reference proteome</keyword>
<dbReference type="Proteomes" id="UP000184188">
    <property type="component" value="Unassembled WGS sequence"/>
</dbReference>
<feature type="region of interest" description="Disordered" evidence="1">
    <location>
        <begin position="1"/>
        <end position="269"/>
    </location>
</feature>
<gene>
    <name evidence="2" type="ORF">ASPZODRAFT_57531</name>
</gene>
<feature type="compositionally biased region" description="Polar residues" evidence="1">
    <location>
        <begin position="117"/>
        <end position="128"/>
    </location>
</feature>
<dbReference type="PANTHER" id="PTHR40644">
    <property type="entry name" value="UPF0653 PROTEIN C607.02C"/>
    <property type="match status" value="1"/>
</dbReference>
<dbReference type="OrthoDB" id="5876637at2759"/>
<evidence type="ECO:0000256" key="1">
    <source>
        <dbReference type="SAM" id="MobiDB-lite"/>
    </source>
</evidence>
<feature type="compositionally biased region" description="Basic and acidic residues" evidence="1">
    <location>
        <begin position="30"/>
        <end position="39"/>
    </location>
</feature>
<accession>A0A1L9SVQ5</accession>
<feature type="compositionally biased region" description="Basic residues" evidence="1">
    <location>
        <begin position="185"/>
        <end position="195"/>
    </location>
</feature>
<name>A0A1L9SVQ5_9EURO</name>